<evidence type="ECO:0000313" key="2">
    <source>
        <dbReference type="Proteomes" id="UP000183529"/>
    </source>
</evidence>
<accession>A0AAQ1GNJ9</accession>
<name>A0AAQ1GNJ9_9BURK</name>
<sequence>MSNIPITRAEEDALYERIRLMMFSADLPVQRLDSDIEDIGRFTQPDARSPHVRLVEAMPPLAPAAEAIVRAMIRAYGMELFGRGRAQTGLCAMIKTGPVTFGQTALMLGPDAPIPSRARALVEEFNHIFERHPHSGFAQARRVLAAIGLPFGPDASSEVRRA</sequence>
<organism evidence="1 2">
    <name type="scientific">Paraburkholderia tropica</name>
    <dbReference type="NCBI Taxonomy" id="92647"/>
    <lineage>
        <taxon>Bacteria</taxon>
        <taxon>Pseudomonadati</taxon>
        <taxon>Pseudomonadota</taxon>
        <taxon>Betaproteobacteria</taxon>
        <taxon>Burkholderiales</taxon>
        <taxon>Burkholderiaceae</taxon>
        <taxon>Paraburkholderia</taxon>
    </lineage>
</organism>
<dbReference type="Proteomes" id="UP000183529">
    <property type="component" value="Unassembled WGS sequence"/>
</dbReference>
<evidence type="ECO:0000313" key="1">
    <source>
        <dbReference type="EMBL" id="SEK14043.1"/>
    </source>
</evidence>
<gene>
    <name evidence="1" type="ORF">SAMN05216550_12646</name>
</gene>
<dbReference type="EMBL" id="FNZM01000026">
    <property type="protein sequence ID" value="SEK14043.1"/>
    <property type="molecule type" value="Genomic_DNA"/>
</dbReference>
<comment type="caution">
    <text evidence="1">The sequence shown here is derived from an EMBL/GenBank/DDBJ whole genome shotgun (WGS) entry which is preliminary data.</text>
</comment>
<dbReference type="RefSeq" id="WP_074987257.1">
    <property type="nucleotide sequence ID" value="NZ_CADFGN010000019.1"/>
</dbReference>
<proteinExistence type="predicted"/>
<protein>
    <submittedName>
        <fullName evidence="1">Uncharacterized protein</fullName>
    </submittedName>
</protein>
<dbReference type="AlphaFoldDB" id="A0AAQ1GNJ9"/>
<reference evidence="1 2" key="1">
    <citation type="submission" date="2016-10" db="EMBL/GenBank/DDBJ databases">
        <authorList>
            <person name="Varghese N."/>
            <person name="Submissions S."/>
        </authorList>
    </citation>
    <scope>NUCLEOTIDE SEQUENCE [LARGE SCALE GENOMIC DNA]</scope>
    <source>
        <strain evidence="1 2">LMG 22274</strain>
    </source>
</reference>